<evidence type="ECO:0000256" key="1">
    <source>
        <dbReference type="SAM" id="MobiDB-lite"/>
    </source>
</evidence>
<reference evidence="2 3" key="1">
    <citation type="submission" date="2018-04" db="EMBL/GenBank/DDBJ databases">
        <title>WGS assembly of Panicum hallii var. hallii HAL2.</title>
        <authorList>
            <person name="Lovell J."/>
            <person name="Jenkins J."/>
            <person name="Lowry D."/>
            <person name="Mamidi S."/>
            <person name="Sreedasyam A."/>
            <person name="Weng X."/>
            <person name="Barry K."/>
            <person name="Bonette J."/>
            <person name="Campitelli B."/>
            <person name="Daum C."/>
            <person name="Gordon S."/>
            <person name="Gould B."/>
            <person name="Lipzen A."/>
            <person name="MacQueen A."/>
            <person name="Palacio-Mejia J."/>
            <person name="Plott C."/>
            <person name="Shakirov E."/>
            <person name="Shu S."/>
            <person name="Yoshinaga Y."/>
            <person name="Zane M."/>
            <person name="Rokhsar D."/>
            <person name="Grimwood J."/>
            <person name="Schmutz J."/>
            <person name="Juenger T."/>
        </authorList>
    </citation>
    <scope>NUCLEOTIDE SEQUENCE [LARGE SCALE GENOMIC DNA]</scope>
    <source>
        <strain evidence="3">cv. HAL2</strain>
    </source>
</reference>
<dbReference type="AlphaFoldDB" id="A0A2T7DLR3"/>
<proteinExistence type="predicted"/>
<dbReference type="Proteomes" id="UP000244336">
    <property type="component" value="Chromosome 5"/>
</dbReference>
<feature type="region of interest" description="Disordered" evidence="1">
    <location>
        <begin position="274"/>
        <end position="301"/>
    </location>
</feature>
<protein>
    <submittedName>
        <fullName evidence="2">Uncharacterized protein</fullName>
    </submittedName>
</protein>
<dbReference type="EMBL" id="CM009753">
    <property type="protein sequence ID" value="PUZ56512.1"/>
    <property type="molecule type" value="Genomic_DNA"/>
</dbReference>
<evidence type="ECO:0000313" key="2">
    <source>
        <dbReference type="EMBL" id="PUZ56512.1"/>
    </source>
</evidence>
<gene>
    <name evidence="2" type="ORF">GQ55_5G318500</name>
</gene>
<feature type="region of interest" description="Disordered" evidence="1">
    <location>
        <begin position="1"/>
        <end position="63"/>
    </location>
</feature>
<feature type="region of interest" description="Disordered" evidence="1">
    <location>
        <begin position="202"/>
        <end position="221"/>
    </location>
</feature>
<name>A0A2T7DLR3_9POAL</name>
<accession>A0A2T7DLR3</accession>
<organism evidence="2 3">
    <name type="scientific">Panicum hallii var. hallii</name>
    <dbReference type="NCBI Taxonomy" id="1504633"/>
    <lineage>
        <taxon>Eukaryota</taxon>
        <taxon>Viridiplantae</taxon>
        <taxon>Streptophyta</taxon>
        <taxon>Embryophyta</taxon>
        <taxon>Tracheophyta</taxon>
        <taxon>Spermatophyta</taxon>
        <taxon>Magnoliopsida</taxon>
        <taxon>Liliopsida</taxon>
        <taxon>Poales</taxon>
        <taxon>Poaceae</taxon>
        <taxon>PACMAD clade</taxon>
        <taxon>Panicoideae</taxon>
        <taxon>Panicodae</taxon>
        <taxon>Paniceae</taxon>
        <taxon>Panicinae</taxon>
        <taxon>Panicum</taxon>
        <taxon>Panicum sect. Panicum</taxon>
    </lineage>
</organism>
<dbReference type="Gramene" id="PUZ56512">
    <property type="protein sequence ID" value="PUZ56512"/>
    <property type="gene ID" value="GQ55_5G318500"/>
</dbReference>
<evidence type="ECO:0000313" key="3">
    <source>
        <dbReference type="Proteomes" id="UP000244336"/>
    </source>
</evidence>
<keyword evidence="3" id="KW-1185">Reference proteome</keyword>
<sequence>MGRLGRAASDAGSSAVRGRAQGSERRRTRGASGGRRGTRGTGLACARAARRGAGPRRGCGHVGGAVRLGRRRARRGRRGSGGRVETERVCARGAARGAVWRGPGARRVARTARHGARPRAARAAGVRQGGALHLRLRRVPALPAVRASTLLRHHQPRLPALLLHPRSLARSRLSRSRAACREPQLRATRTALRRLAPACLHASPARSAQRPRQPLGSDAAPPPCRAAAVPAACASACSGSSPPPPASGLRLRPARACSARARCCLVEERERGRKEGFGWSCRQWGKQKKGRQGEETEEKEE</sequence>